<dbReference type="STRING" id="46914.JP75_18430"/>
<dbReference type="PANTHER" id="PTHR30419:SF8">
    <property type="entry name" value="NITROGEN ASSIMILATION TRANSCRIPTIONAL ACTIVATOR-RELATED"/>
    <property type="match status" value="1"/>
</dbReference>
<evidence type="ECO:0000313" key="6">
    <source>
        <dbReference type="EMBL" id="KFL29875.1"/>
    </source>
</evidence>
<keyword evidence="2" id="KW-0805">Transcription regulation</keyword>
<dbReference type="InterPro" id="IPR036388">
    <property type="entry name" value="WH-like_DNA-bd_sf"/>
</dbReference>
<comment type="similarity">
    <text evidence="1">Belongs to the LysR transcriptional regulatory family.</text>
</comment>
<dbReference type="OrthoDB" id="8679465at2"/>
<accession>A0A087LZ22</accession>
<dbReference type="InterPro" id="IPR005119">
    <property type="entry name" value="LysR_subst-bd"/>
</dbReference>
<evidence type="ECO:0000259" key="5">
    <source>
        <dbReference type="PROSITE" id="PS50931"/>
    </source>
</evidence>
<dbReference type="EMBL" id="JQGC01000018">
    <property type="protein sequence ID" value="KFL29875.1"/>
    <property type="molecule type" value="Genomic_DNA"/>
</dbReference>
<dbReference type="PRINTS" id="PR00039">
    <property type="entry name" value="HTHLYSR"/>
</dbReference>
<name>A0A087LZ22_9HYPH</name>
<reference evidence="6 7" key="1">
    <citation type="submission" date="2014-08" db="EMBL/GenBank/DDBJ databases">
        <authorList>
            <person name="Hassan Y.I."/>
            <person name="Lepp D."/>
            <person name="Zhou T."/>
        </authorList>
    </citation>
    <scope>NUCLEOTIDE SEQUENCE [LARGE SCALE GENOMIC DNA]</scope>
    <source>
        <strain evidence="6 7">IFO13584</strain>
    </source>
</reference>
<keyword evidence="4" id="KW-0804">Transcription</keyword>
<gene>
    <name evidence="6" type="ORF">JP75_18430</name>
</gene>
<dbReference type="Pfam" id="PF00126">
    <property type="entry name" value="HTH_1"/>
    <property type="match status" value="1"/>
</dbReference>
<evidence type="ECO:0000313" key="7">
    <source>
        <dbReference type="Proteomes" id="UP000028981"/>
    </source>
</evidence>
<dbReference type="AlphaFoldDB" id="A0A087LZ22"/>
<dbReference type="RefSeq" id="WP_035085683.1">
    <property type="nucleotide sequence ID" value="NZ_JQGC01000018.1"/>
</dbReference>
<organism evidence="6 7">
    <name type="scientific">Devosia riboflavina</name>
    <dbReference type="NCBI Taxonomy" id="46914"/>
    <lineage>
        <taxon>Bacteria</taxon>
        <taxon>Pseudomonadati</taxon>
        <taxon>Pseudomonadota</taxon>
        <taxon>Alphaproteobacteria</taxon>
        <taxon>Hyphomicrobiales</taxon>
        <taxon>Devosiaceae</taxon>
        <taxon>Devosia</taxon>
    </lineage>
</organism>
<sequence>MFDTRYHLAMARLRFRQLQLISVLGRTHNLNAAARQLVMTQPAATKMLQEVEDIIGSNLFERLPRGMRPTEAGNLAVEYSHRAIDEAIRFLDDARVLREGGQGVLQVGSIMSAARSVVPTAIAAMKAARPMLTIRLMTGTSDQLVVALLQHRINLVIGQRSETTSYATNFHPLASEALTVFVSPDNPLAFAGGDIERMLDTPWVLQPITSPLRLAMERYFDGIGRHPGNIVETTSVYATIELVRQNGMVSVLANDIVAPEVGSGRIVGLPLEIHSERIQYGIITRADEEVDAITAQFSTILKNLPLTP</sequence>
<proteinExistence type="inferred from homology"/>
<evidence type="ECO:0000256" key="2">
    <source>
        <dbReference type="ARBA" id="ARBA00023015"/>
    </source>
</evidence>
<dbReference type="Gene3D" id="1.10.10.10">
    <property type="entry name" value="Winged helix-like DNA-binding domain superfamily/Winged helix DNA-binding domain"/>
    <property type="match status" value="1"/>
</dbReference>
<dbReference type="Gene3D" id="3.40.190.10">
    <property type="entry name" value="Periplasmic binding protein-like II"/>
    <property type="match status" value="2"/>
</dbReference>
<dbReference type="Pfam" id="PF03466">
    <property type="entry name" value="LysR_substrate"/>
    <property type="match status" value="1"/>
</dbReference>
<feature type="domain" description="HTH lysR-type" evidence="5">
    <location>
        <begin position="13"/>
        <end position="70"/>
    </location>
</feature>
<evidence type="ECO:0000256" key="4">
    <source>
        <dbReference type="ARBA" id="ARBA00023163"/>
    </source>
</evidence>
<dbReference type="InterPro" id="IPR036390">
    <property type="entry name" value="WH_DNA-bd_sf"/>
</dbReference>
<evidence type="ECO:0000256" key="1">
    <source>
        <dbReference type="ARBA" id="ARBA00009437"/>
    </source>
</evidence>
<dbReference type="Proteomes" id="UP000028981">
    <property type="component" value="Unassembled WGS sequence"/>
</dbReference>
<dbReference type="InterPro" id="IPR050950">
    <property type="entry name" value="HTH-type_LysR_regulators"/>
</dbReference>
<dbReference type="PANTHER" id="PTHR30419">
    <property type="entry name" value="HTH-TYPE TRANSCRIPTIONAL REGULATOR YBHD"/>
    <property type="match status" value="1"/>
</dbReference>
<evidence type="ECO:0000256" key="3">
    <source>
        <dbReference type="ARBA" id="ARBA00023125"/>
    </source>
</evidence>
<protein>
    <recommendedName>
        <fullName evidence="5">HTH lysR-type domain-containing protein</fullName>
    </recommendedName>
</protein>
<dbReference type="GO" id="GO:0003700">
    <property type="term" value="F:DNA-binding transcription factor activity"/>
    <property type="evidence" value="ECO:0007669"/>
    <property type="project" value="InterPro"/>
</dbReference>
<keyword evidence="7" id="KW-1185">Reference proteome</keyword>
<dbReference type="InterPro" id="IPR000847">
    <property type="entry name" value="LysR_HTH_N"/>
</dbReference>
<keyword evidence="3" id="KW-0238">DNA-binding</keyword>
<dbReference type="GO" id="GO:0003677">
    <property type="term" value="F:DNA binding"/>
    <property type="evidence" value="ECO:0007669"/>
    <property type="project" value="UniProtKB-KW"/>
</dbReference>
<dbReference type="GO" id="GO:0005829">
    <property type="term" value="C:cytosol"/>
    <property type="evidence" value="ECO:0007669"/>
    <property type="project" value="TreeGrafter"/>
</dbReference>
<dbReference type="SUPFAM" id="SSF53850">
    <property type="entry name" value="Periplasmic binding protein-like II"/>
    <property type="match status" value="1"/>
</dbReference>
<dbReference type="PROSITE" id="PS50931">
    <property type="entry name" value="HTH_LYSR"/>
    <property type="match status" value="1"/>
</dbReference>
<comment type="caution">
    <text evidence="6">The sequence shown here is derived from an EMBL/GenBank/DDBJ whole genome shotgun (WGS) entry which is preliminary data.</text>
</comment>
<dbReference type="SUPFAM" id="SSF46785">
    <property type="entry name" value="Winged helix' DNA-binding domain"/>
    <property type="match status" value="1"/>
</dbReference>